<feature type="compositionally biased region" description="Basic and acidic residues" evidence="1">
    <location>
        <begin position="10"/>
        <end position="27"/>
    </location>
</feature>
<feature type="region of interest" description="Disordered" evidence="1">
    <location>
        <begin position="1"/>
        <end position="28"/>
    </location>
</feature>
<dbReference type="Proteomes" id="UP000005741">
    <property type="component" value="Chromosome"/>
</dbReference>
<accession>H1Z2V2</accession>
<name>H1Z2V2_9EURY</name>
<keyword evidence="3" id="KW-1185">Reference proteome</keyword>
<proteinExistence type="predicted"/>
<protein>
    <submittedName>
        <fullName evidence="2">Uncharacterized protein</fullName>
    </submittedName>
</protein>
<dbReference type="AlphaFoldDB" id="H1Z2V2"/>
<evidence type="ECO:0000313" key="2">
    <source>
        <dbReference type="EMBL" id="EHQ34691.1"/>
    </source>
</evidence>
<gene>
    <name evidence="2" type="ORF">Metlim_0557</name>
</gene>
<reference evidence="2 3" key="1">
    <citation type="submission" date="2011-10" db="EMBL/GenBank/DDBJ databases">
        <title>The Improved High-Quality Draft genome of Methanoplanus limicola DSM 2279.</title>
        <authorList>
            <consortium name="US DOE Joint Genome Institute (JGI-PGF)"/>
            <person name="Lucas S."/>
            <person name="Copeland A."/>
            <person name="Lapidus A."/>
            <person name="Glavina del Rio T."/>
            <person name="Dalin E."/>
            <person name="Tice H."/>
            <person name="Bruce D."/>
            <person name="Goodwin L."/>
            <person name="Pitluck S."/>
            <person name="Peters L."/>
            <person name="Mikhailova N."/>
            <person name="Lu M."/>
            <person name="Kyrpides N."/>
            <person name="Mavromatis K."/>
            <person name="Ivanova N."/>
            <person name="Markowitz V."/>
            <person name="Cheng J.-F."/>
            <person name="Hugenholtz P."/>
            <person name="Woyke T."/>
            <person name="Wu D."/>
            <person name="Wirth R."/>
            <person name="Brambilla E.-M."/>
            <person name="Klenk H.-P."/>
            <person name="Eisen J.A."/>
        </authorList>
    </citation>
    <scope>NUCLEOTIDE SEQUENCE [LARGE SCALE GENOMIC DNA]</scope>
    <source>
        <strain evidence="2 3">DSM 2279</strain>
    </source>
</reference>
<dbReference type="STRING" id="937775.Metlim_0557"/>
<dbReference type="HOGENOM" id="CLU_2353236_0_0_2"/>
<evidence type="ECO:0000313" key="3">
    <source>
        <dbReference type="Proteomes" id="UP000005741"/>
    </source>
</evidence>
<dbReference type="InParanoid" id="H1Z2V2"/>
<organism evidence="2 3">
    <name type="scientific">Methanoplanus limicola DSM 2279</name>
    <dbReference type="NCBI Taxonomy" id="937775"/>
    <lineage>
        <taxon>Archaea</taxon>
        <taxon>Methanobacteriati</taxon>
        <taxon>Methanobacteriota</taxon>
        <taxon>Stenosarchaea group</taxon>
        <taxon>Methanomicrobia</taxon>
        <taxon>Methanomicrobiales</taxon>
        <taxon>Methanomicrobiaceae</taxon>
        <taxon>Methanoplanus</taxon>
    </lineage>
</organism>
<dbReference type="EMBL" id="CM001436">
    <property type="protein sequence ID" value="EHQ34691.1"/>
    <property type="molecule type" value="Genomic_DNA"/>
</dbReference>
<evidence type="ECO:0000256" key="1">
    <source>
        <dbReference type="SAM" id="MobiDB-lite"/>
    </source>
</evidence>
<sequence>MTAKQAGQKNGDKMRLKYQRHREPEKKISRRCRINIKGVNKINSSPEKTLRTVKFHQTANSYYPDTDITITNFSTEISGAKFPKNAAISKKMVMPA</sequence>